<dbReference type="InterPro" id="IPR003739">
    <property type="entry name" value="Lys_aminomutase/Glu_NH3_mut"/>
</dbReference>
<dbReference type="NCBIfam" id="TIGR00238">
    <property type="entry name" value="KamA family radical SAM protein"/>
    <property type="match status" value="1"/>
</dbReference>
<comment type="caution">
    <text evidence="10">The sequence shown here is derived from an EMBL/GenBank/DDBJ whole genome shotgun (WGS) entry which is preliminary data.</text>
</comment>
<evidence type="ECO:0000256" key="5">
    <source>
        <dbReference type="ARBA" id="ARBA00022898"/>
    </source>
</evidence>
<proteinExistence type="predicted"/>
<evidence type="ECO:0000313" key="11">
    <source>
        <dbReference type="Proteomes" id="UP000054874"/>
    </source>
</evidence>
<protein>
    <submittedName>
        <fullName evidence="10">Lysine 2,3-aminomutase</fullName>
    </submittedName>
</protein>
<evidence type="ECO:0000256" key="6">
    <source>
        <dbReference type="ARBA" id="ARBA00023004"/>
    </source>
</evidence>
<dbReference type="CDD" id="cd01335">
    <property type="entry name" value="Radical_SAM"/>
    <property type="match status" value="1"/>
</dbReference>
<feature type="binding site" evidence="8">
    <location>
        <position position="112"/>
    </location>
    <ligand>
        <name>[4Fe-4S] cluster</name>
        <dbReference type="ChEBI" id="CHEBI:49883"/>
        <note>4Fe-4S-S-AdoMet</note>
    </ligand>
</feature>
<dbReference type="Proteomes" id="UP000054874">
    <property type="component" value="Unassembled WGS sequence"/>
</dbReference>
<dbReference type="Gene3D" id="3.20.20.70">
    <property type="entry name" value="Aldolase class I"/>
    <property type="match status" value="1"/>
</dbReference>
<dbReference type="PROSITE" id="PS51918">
    <property type="entry name" value="RADICAL_SAM"/>
    <property type="match status" value="1"/>
</dbReference>
<dbReference type="GO" id="GO:0003824">
    <property type="term" value="F:catalytic activity"/>
    <property type="evidence" value="ECO:0007669"/>
    <property type="project" value="InterPro"/>
</dbReference>
<accession>A0A0V8QDQ1</accession>
<dbReference type="InterPro" id="IPR058240">
    <property type="entry name" value="rSAM_sf"/>
</dbReference>
<dbReference type="OrthoDB" id="9768064at2"/>
<name>A0A0V8QDQ1_9FIRM</name>
<dbReference type="SUPFAM" id="SSF102114">
    <property type="entry name" value="Radical SAM enzymes"/>
    <property type="match status" value="1"/>
</dbReference>
<keyword evidence="11" id="KW-1185">Reference proteome</keyword>
<keyword evidence="2 8" id="KW-0004">4Fe-4S</keyword>
<gene>
    <name evidence="10" type="ORF">ASU35_12505</name>
</gene>
<evidence type="ECO:0000256" key="3">
    <source>
        <dbReference type="ARBA" id="ARBA00022691"/>
    </source>
</evidence>
<dbReference type="EMBL" id="LNAM01000168">
    <property type="protein sequence ID" value="KSV58531.1"/>
    <property type="molecule type" value="Genomic_DNA"/>
</dbReference>
<dbReference type="STRING" id="290052.ASU35_12505"/>
<dbReference type="AlphaFoldDB" id="A0A0V8QDQ1"/>
<keyword evidence="4 8" id="KW-0479">Metal-binding</keyword>
<dbReference type="SFLD" id="SFLDS00029">
    <property type="entry name" value="Radical_SAM"/>
    <property type="match status" value="1"/>
</dbReference>
<dbReference type="GO" id="GO:0051539">
    <property type="term" value="F:4 iron, 4 sulfur cluster binding"/>
    <property type="evidence" value="ECO:0007669"/>
    <property type="project" value="UniProtKB-KW"/>
</dbReference>
<sequence>MEQKWKDLWGESIRDVEGVKQFLNLTEEEGRQMGEIMERYPVCINSYYLSLINKDDVKDPIRKMCIPDIHEFSEGGQTDTSGETENTVFQGLQHKYRQTALILSTNQCAMYCRHCFRKRMVGSNSDEIARQLPAMADYIRSHKEINNVLISGGDSFMNSNEVIEKYLQYFTEIPTLDFIRFGTRIPVVLPQRITEDEELIRILKSYNERKQIIIVTQFNHPRELTKEALAAVKTLKDAGCIIRNQTVLLKGVNDAASVMKELMNKLVSYGVIPYYIFQCRPVEGVKNQFQIPFTKGIDIIEEAKKGMNGQAKSVRFVLSHPTGKIEIAGKLTDNEVIFKYHQAKYDKDQSRIFVKKIKEEQCWLDEEV</sequence>
<comment type="cofactor">
    <cofactor evidence="1">
        <name>pyridoxal 5'-phosphate</name>
        <dbReference type="ChEBI" id="CHEBI:597326"/>
    </cofactor>
</comment>
<evidence type="ECO:0000313" key="10">
    <source>
        <dbReference type="EMBL" id="KSV58531.1"/>
    </source>
</evidence>
<dbReference type="InterPro" id="IPR013785">
    <property type="entry name" value="Aldolase_TIM"/>
</dbReference>
<organism evidence="10 11">
    <name type="scientific">Acetivibrio ethanolgignens</name>
    <dbReference type="NCBI Taxonomy" id="290052"/>
    <lineage>
        <taxon>Bacteria</taxon>
        <taxon>Bacillati</taxon>
        <taxon>Bacillota</taxon>
        <taxon>Clostridia</taxon>
        <taxon>Eubacteriales</taxon>
        <taxon>Oscillospiraceae</taxon>
        <taxon>Acetivibrio</taxon>
    </lineage>
</organism>
<keyword evidence="7 8" id="KW-0411">Iron-sulfur</keyword>
<dbReference type="RefSeq" id="WP_058353236.1">
    <property type="nucleotide sequence ID" value="NZ_CABMMD010000168.1"/>
</dbReference>
<dbReference type="Pfam" id="PF04055">
    <property type="entry name" value="Radical_SAM"/>
    <property type="match status" value="1"/>
</dbReference>
<keyword evidence="5" id="KW-0663">Pyridoxal phosphate</keyword>
<keyword evidence="6" id="KW-0408">Iron</keyword>
<dbReference type="InterPro" id="IPR007197">
    <property type="entry name" value="rSAM"/>
</dbReference>
<dbReference type="PANTHER" id="PTHR30538">
    <property type="entry name" value="LYSINE 2,3-AMINOMUTASE-RELATED"/>
    <property type="match status" value="1"/>
</dbReference>
<feature type="binding site" evidence="8">
    <location>
        <position position="108"/>
    </location>
    <ligand>
        <name>[4Fe-4S] cluster</name>
        <dbReference type="ChEBI" id="CHEBI:49883"/>
        <note>4Fe-4S-S-AdoMet</note>
    </ligand>
</feature>
<evidence type="ECO:0000256" key="7">
    <source>
        <dbReference type="ARBA" id="ARBA00023014"/>
    </source>
</evidence>
<dbReference type="PANTHER" id="PTHR30538:SF0">
    <property type="entry name" value="L-LYSINE 2,3-AMINOMUTASE AQ_1632-RELATED"/>
    <property type="match status" value="1"/>
</dbReference>
<dbReference type="SFLD" id="SFLDG01070">
    <property type="entry name" value="PLP-dependent"/>
    <property type="match status" value="1"/>
</dbReference>
<evidence type="ECO:0000256" key="8">
    <source>
        <dbReference type="PIRSR" id="PIRSR004911-1"/>
    </source>
</evidence>
<evidence type="ECO:0000256" key="4">
    <source>
        <dbReference type="ARBA" id="ARBA00022723"/>
    </source>
</evidence>
<evidence type="ECO:0000259" key="9">
    <source>
        <dbReference type="PROSITE" id="PS51918"/>
    </source>
</evidence>
<evidence type="ECO:0000256" key="1">
    <source>
        <dbReference type="ARBA" id="ARBA00001933"/>
    </source>
</evidence>
<dbReference type="PIRSF" id="PIRSF004911">
    <property type="entry name" value="DUF160"/>
    <property type="match status" value="1"/>
</dbReference>
<evidence type="ECO:0000256" key="2">
    <source>
        <dbReference type="ARBA" id="ARBA00022485"/>
    </source>
</evidence>
<reference evidence="10 11" key="1">
    <citation type="submission" date="2015-11" db="EMBL/GenBank/DDBJ databases">
        <title>Butyribacter intestini gen. nov., sp. nov., a butyric acid-producing bacterium of the family Lachnospiraceae isolated from the human faeces.</title>
        <authorList>
            <person name="Zou Y."/>
            <person name="Xue W."/>
            <person name="Luo G."/>
            <person name="Lv M."/>
        </authorList>
    </citation>
    <scope>NUCLEOTIDE SEQUENCE [LARGE SCALE GENOMIC DNA]</scope>
    <source>
        <strain evidence="10 11">ACET-33324</strain>
    </source>
</reference>
<keyword evidence="3" id="KW-0949">S-adenosyl-L-methionine</keyword>
<feature type="binding site" evidence="8">
    <location>
        <position position="115"/>
    </location>
    <ligand>
        <name>[4Fe-4S] cluster</name>
        <dbReference type="ChEBI" id="CHEBI:49883"/>
        <note>4Fe-4S-S-AdoMet</note>
    </ligand>
</feature>
<dbReference type="GO" id="GO:0046872">
    <property type="term" value="F:metal ion binding"/>
    <property type="evidence" value="ECO:0007669"/>
    <property type="project" value="UniProtKB-KW"/>
</dbReference>
<feature type="domain" description="Radical SAM core" evidence="9">
    <location>
        <begin position="94"/>
        <end position="310"/>
    </location>
</feature>